<dbReference type="Proteomes" id="UP000760860">
    <property type="component" value="Unassembled WGS sequence"/>
</dbReference>
<evidence type="ECO:0000313" key="1">
    <source>
        <dbReference type="EMBL" id="KAG3204745.1"/>
    </source>
</evidence>
<reference evidence="1" key="1">
    <citation type="submission" date="2018-05" db="EMBL/GenBank/DDBJ databases">
        <title>Effector identification in a new, highly contiguous assembly of the strawberry crown rot pathogen Phytophthora cactorum.</title>
        <authorList>
            <person name="Armitage A.D."/>
            <person name="Nellist C.F."/>
            <person name="Bates H."/>
            <person name="Vickerstaff R.J."/>
            <person name="Harrison R.J."/>
        </authorList>
    </citation>
    <scope>NUCLEOTIDE SEQUENCE</scope>
    <source>
        <strain evidence="1">P421</strain>
    </source>
</reference>
<comment type="caution">
    <text evidence="1">The sequence shown here is derived from an EMBL/GenBank/DDBJ whole genome shotgun (WGS) entry which is preliminary data.</text>
</comment>
<organism evidence="1 2">
    <name type="scientific">Phytophthora cactorum</name>
    <dbReference type="NCBI Taxonomy" id="29920"/>
    <lineage>
        <taxon>Eukaryota</taxon>
        <taxon>Sar</taxon>
        <taxon>Stramenopiles</taxon>
        <taxon>Oomycota</taxon>
        <taxon>Peronosporomycetes</taxon>
        <taxon>Peronosporales</taxon>
        <taxon>Peronosporaceae</taxon>
        <taxon>Phytophthora</taxon>
    </lineage>
</organism>
<dbReference type="EMBL" id="RCMV01002073">
    <property type="protein sequence ID" value="KAG3204745.1"/>
    <property type="molecule type" value="Genomic_DNA"/>
</dbReference>
<protein>
    <submittedName>
        <fullName evidence="1">Uncharacterized protein</fullName>
    </submittedName>
</protein>
<sequence length="83" mass="9067">MNVVMNVVTLRVSAVIAALVQALRLHSVLGFVRPHHFRNVFHQDDPWFPRISVVFATGPTCALSVPCTDVLSLVTVSVPCTDP</sequence>
<proteinExistence type="predicted"/>
<evidence type="ECO:0000313" key="2">
    <source>
        <dbReference type="Proteomes" id="UP000760860"/>
    </source>
</evidence>
<gene>
    <name evidence="1" type="ORF">PC129_g22412</name>
</gene>
<dbReference type="AlphaFoldDB" id="A0A8T1KIR9"/>
<name>A0A8T1KIR9_9STRA</name>
<accession>A0A8T1KIR9</accession>